<organism evidence="1 2">
    <name type="scientific">Hyaloscypha hepaticicola</name>
    <dbReference type="NCBI Taxonomy" id="2082293"/>
    <lineage>
        <taxon>Eukaryota</taxon>
        <taxon>Fungi</taxon>
        <taxon>Dikarya</taxon>
        <taxon>Ascomycota</taxon>
        <taxon>Pezizomycotina</taxon>
        <taxon>Leotiomycetes</taxon>
        <taxon>Helotiales</taxon>
        <taxon>Hyaloscyphaceae</taxon>
        <taxon>Hyaloscypha</taxon>
    </lineage>
</organism>
<dbReference type="OrthoDB" id="3515552at2759"/>
<proteinExistence type="predicted"/>
<feature type="non-terminal residue" evidence="1">
    <location>
        <position position="123"/>
    </location>
</feature>
<reference evidence="1 2" key="1">
    <citation type="submission" date="2016-05" db="EMBL/GenBank/DDBJ databases">
        <title>A degradative enzymes factory behind the ericoid mycorrhizal symbiosis.</title>
        <authorList>
            <consortium name="DOE Joint Genome Institute"/>
            <person name="Martino E."/>
            <person name="Morin E."/>
            <person name="Grelet G."/>
            <person name="Kuo A."/>
            <person name="Kohler A."/>
            <person name="Daghino S."/>
            <person name="Barry K."/>
            <person name="Choi C."/>
            <person name="Cichocki N."/>
            <person name="Clum A."/>
            <person name="Copeland A."/>
            <person name="Hainaut M."/>
            <person name="Haridas S."/>
            <person name="Labutti K."/>
            <person name="Lindquist E."/>
            <person name="Lipzen A."/>
            <person name="Khouja H.-R."/>
            <person name="Murat C."/>
            <person name="Ohm R."/>
            <person name="Olson A."/>
            <person name="Spatafora J."/>
            <person name="Veneault-Fourrey C."/>
            <person name="Henrissat B."/>
            <person name="Grigoriev I."/>
            <person name="Martin F."/>
            <person name="Perotto S."/>
        </authorList>
    </citation>
    <scope>NUCLEOTIDE SEQUENCE [LARGE SCALE GENOMIC DNA]</scope>
    <source>
        <strain evidence="1 2">UAMH 7357</strain>
    </source>
</reference>
<protein>
    <submittedName>
        <fullName evidence="1">Uncharacterized protein</fullName>
    </submittedName>
</protein>
<dbReference type="EMBL" id="KZ613545">
    <property type="protein sequence ID" value="PMD12625.1"/>
    <property type="molecule type" value="Genomic_DNA"/>
</dbReference>
<sequence length="123" mass="13540">PTPDSHKLPNSELIFQLLQQQAGDAVSDTQYIIRHAITQKGTLAVLNNVHDSKGIGRSDMGTWTQTDGAVFRRLLGTRNGRPGVFMMTDHAPDMKCKVVIRLYTWAAIPDDPENLGAIVEELG</sequence>
<keyword evidence="2" id="KW-1185">Reference proteome</keyword>
<feature type="non-terminal residue" evidence="1">
    <location>
        <position position="1"/>
    </location>
</feature>
<name>A0A2J6PF04_9HELO</name>
<dbReference type="Proteomes" id="UP000235672">
    <property type="component" value="Unassembled WGS sequence"/>
</dbReference>
<gene>
    <name evidence="1" type="ORF">NA56DRAFT_545958</name>
</gene>
<evidence type="ECO:0000313" key="2">
    <source>
        <dbReference type="Proteomes" id="UP000235672"/>
    </source>
</evidence>
<evidence type="ECO:0000313" key="1">
    <source>
        <dbReference type="EMBL" id="PMD12625.1"/>
    </source>
</evidence>
<accession>A0A2J6PF04</accession>
<dbReference type="AlphaFoldDB" id="A0A2J6PF04"/>